<dbReference type="InterPro" id="IPR009010">
    <property type="entry name" value="Asp_de-COase-like_dom_sf"/>
</dbReference>
<evidence type="ECO:0000256" key="4">
    <source>
        <dbReference type="ARBA" id="ARBA00007023"/>
    </source>
</evidence>
<dbReference type="EC" id="1.7.99.4" evidence="20"/>
<comment type="similarity">
    <text evidence="3">Belongs to the complex I 75 kDa subunit family.</text>
</comment>
<dbReference type="GO" id="GO:0022904">
    <property type="term" value="P:respiratory electron transport chain"/>
    <property type="evidence" value="ECO:0007669"/>
    <property type="project" value="TreeGrafter"/>
</dbReference>
<keyword evidence="7" id="KW-0479">Metal-binding</keyword>
<organism evidence="20 21">
    <name type="scientific">Sporomusa termitida</name>
    <dbReference type="NCBI Taxonomy" id="2377"/>
    <lineage>
        <taxon>Bacteria</taxon>
        <taxon>Bacillati</taxon>
        <taxon>Bacillota</taxon>
        <taxon>Negativicutes</taxon>
        <taxon>Selenomonadales</taxon>
        <taxon>Sporomusaceae</taxon>
        <taxon>Sporomusa</taxon>
    </lineage>
</organism>
<evidence type="ECO:0000256" key="13">
    <source>
        <dbReference type="ARBA" id="ARBA00023027"/>
    </source>
</evidence>
<keyword evidence="11" id="KW-0408">Iron</keyword>
<feature type="domain" description="4Fe-4S His(Cys)3-ligated-type" evidence="19">
    <location>
        <begin position="80"/>
        <end position="119"/>
    </location>
</feature>
<evidence type="ECO:0000256" key="5">
    <source>
        <dbReference type="ARBA" id="ARBA00022485"/>
    </source>
</evidence>
<evidence type="ECO:0000256" key="3">
    <source>
        <dbReference type="ARBA" id="ARBA00005404"/>
    </source>
</evidence>
<dbReference type="SUPFAM" id="SSF53706">
    <property type="entry name" value="Formate dehydrogenase/DMSO reductase, domains 1-3"/>
    <property type="match status" value="1"/>
</dbReference>
<dbReference type="SUPFAM" id="SSF50692">
    <property type="entry name" value="ADC-like"/>
    <property type="match status" value="1"/>
</dbReference>
<evidence type="ECO:0000256" key="11">
    <source>
        <dbReference type="ARBA" id="ARBA00023004"/>
    </source>
</evidence>
<name>A0A517DZ15_9FIRM</name>
<evidence type="ECO:0000256" key="15">
    <source>
        <dbReference type="ARBA" id="ARBA00034078"/>
    </source>
</evidence>
<keyword evidence="8" id="KW-0677">Repeat</keyword>
<reference evidence="20 21" key="1">
    <citation type="submission" date="2019-02" db="EMBL/GenBank/DDBJ databases">
        <title>Closed genome of Sporomusa termitida DSM 4440.</title>
        <authorList>
            <person name="Poehlein A."/>
            <person name="Daniel R."/>
        </authorList>
    </citation>
    <scope>NUCLEOTIDE SEQUENCE [LARGE SCALE GENOMIC DNA]</scope>
    <source>
        <strain evidence="20 21">DSM 4440</strain>
    </source>
</reference>
<evidence type="ECO:0000256" key="2">
    <source>
        <dbReference type="ARBA" id="ARBA00004370"/>
    </source>
</evidence>
<dbReference type="PANTHER" id="PTHR43105:SF14">
    <property type="entry name" value="FORMATE DEHYDROGENASE H"/>
    <property type="match status" value="1"/>
</dbReference>
<dbReference type="InterPro" id="IPR036010">
    <property type="entry name" value="2Fe-2S_ferredoxin-like_sf"/>
</dbReference>
<dbReference type="FunFam" id="3.10.20.740:FF:000004">
    <property type="entry name" value="NADH-quinone oxidoreductase"/>
    <property type="match status" value="1"/>
</dbReference>
<dbReference type="InterPro" id="IPR006655">
    <property type="entry name" value="Mopterin_OxRdtase_prok_CS"/>
</dbReference>
<keyword evidence="12" id="KW-0411">Iron-sulfur</keyword>
<evidence type="ECO:0000259" key="16">
    <source>
        <dbReference type="PROSITE" id="PS51085"/>
    </source>
</evidence>
<evidence type="ECO:0000256" key="9">
    <source>
        <dbReference type="ARBA" id="ARBA00022967"/>
    </source>
</evidence>
<dbReference type="InterPro" id="IPR006657">
    <property type="entry name" value="MoPterin_dinucl-bd_dom"/>
</dbReference>
<protein>
    <submittedName>
        <fullName evidence="20">Nitrate reductase</fullName>
        <ecNumber evidence="20">1.7.99.4</ecNumber>
    </submittedName>
</protein>
<gene>
    <name evidence="20" type="primary">napA_1</name>
    <name evidence="20" type="ORF">SPTER_40200</name>
</gene>
<evidence type="ECO:0000259" key="19">
    <source>
        <dbReference type="PROSITE" id="PS51839"/>
    </source>
</evidence>
<evidence type="ECO:0000313" key="21">
    <source>
        <dbReference type="Proteomes" id="UP000320776"/>
    </source>
</evidence>
<dbReference type="GO" id="GO:0046872">
    <property type="term" value="F:metal ion binding"/>
    <property type="evidence" value="ECO:0007669"/>
    <property type="project" value="UniProtKB-KW"/>
</dbReference>
<dbReference type="GO" id="GO:0008863">
    <property type="term" value="F:formate dehydrogenase (NAD+) activity"/>
    <property type="evidence" value="ECO:0007669"/>
    <property type="project" value="InterPro"/>
</dbReference>
<dbReference type="PROSITE" id="PS00198">
    <property type="entry name" value="4FE4S_FER_1"/>
    <property type="match status" value="1"/>
</dbReference>
<dbReference type="FunFam" id="3.40.228.10:FF:000002">
    <property type="entry name" value="Formate dehydrogenase subunit alpha"/>
    <property type="match status" value="1"/>
</dbReference>
<dbReference type="AlphaFoldDB" id="A0A517DZ15"/>
<dbReference type="OrthoDB" id="9803192at2"/>
<dbReference type="Pfam" id="PF04879">
    <property type="entry name" value="Molybdop_Fe4S4"/>
    <property type="match status" value="1"/>
</dbReference>
<dbReference type="InterPro" id="IPR001041">
    <property type="entry name" value="2Fe-2S_ferredoxin-type"/>
</dbReference>
<dbReference type="GO" id="GO:0016020">
    <property type="term" value="C:membrane"/>
    <property type="evidence" value="ECO:0007669"/>
    <property type="project" value="UniProtKB-SubCell"/>
</dbReference>
<dbReference type="PROSITE" id="PS51379">
    <property type="entry name" value="4FE4S_FER_2"/>
    <property type="match status" value="2"/>
</dbReference>
<evidence type="ECO:0000259" key="18">
    <source>
        <dbReference type="PROSITE" id="PS51669"/>
    </source>
</evidence>
<dbReference type="GO" id="GO:0003954">
    <property type="term" value="F:NADH dehydrogenase activity"/>
    <property type="evidence" value="ECO:0007669"/>
    <property type="project" value="TreeGrafter"/>
</dbReference>
<dbReference type="GO" id="GO:0043546">
    <property type="term" value="F:molybdopterin cofactor binding"/>
    <property type="evidence" value="ECO:0007669"/>
    <property type="project" value="InterPro"/>
</dbReference>
<keyword evidence="5" id="KW-0004">4Fe-4S</keyword>
<dbReference type="KEGG" id="sted:SPTER_40200"/>
<dbReference type="InterPro" id="IPR054351">
    <property type="entry name" value="NADH_UbQ_OxRdtase_ferredoxin"/>
</dbReference>
<dbReference type="PROSITE" id="PS51839">
    <property type="entry name" value="4FE4S_HC3"/>
    <property type="match status" value="1"/>
</dbReference>
<dbReference type="Pfam" id="PF01568">
    <property type="entry name" value="Molydop_binding"/>
    <property type="match status" value="1"/>
</dbReference>
<evidence type="ECO:0000256" key="6">
    <source>
        <dbReference type="ARBA" id="ARBA00022714"/>
    </source>
</evidence>
<sequence length="894" mass="97448">METVNLTIDGLPVQAYKGASVLAAASNAGIKIPTLCHLADLTPEGSCRICLVEVEGARGLVTACTYPVSEGMVVRTSSIAIFEARKSVVELILANHPQDCLFCKRNLDCELQSLAAQLGVKEIRFQGEIRQSAIDDSNPFIIRDNNKCILCGRCVRVCQEIQCCNVLDWTDRGFTSKIAPAFDDPMVKTDCFFCGTCVSACPVGALLEKPMFNEGVPDKKVKTTCPFCGVGCNYDLNVREGKVIGVTSNLTSVVNGRLTCVKGRFGIDYIHSPERLTTPLIKKNGEFVAASWDEALELIATRFNEIKSKHGNDALAAISSARCVNEDNYIMQKFMRAVIGTNNVDHCARTCHAPTVAGLAASFGSGAMTNSIGEVADSKVIFLIGGNPTEAHPVIAAKMRQALRKGAKLIVADPRKIELAGKADVFMQLRPGTDIALINGLMHIILKSGWHDLEFIKACTVDFDLVADVVEKYTPEYVQNITGVPAHLLREAARIYATAERAAIFYTLGITEHTCGTDNVMSLANLAMLTGNVGKLNAGVNPMRGQNNVQGSCDMGALPNVYSGYQKVNDPQSQEKFEKAWGVTLSDQIGLMLPDMIDAAVEGTLKAMYVMGEDPVLTDGDANHVRKGFANLEFLVVQNLFMTETGKLADVILPGASFAEKDGTFTNCERRVQRVRKAIEPIGNSLPDWQIIRDLANKMGYPMAYNNASEIMDEMAALSPMFAGLSFERIDENGLQWPVPSKEHPGSQYLHKDGKFTSGAGVFKAIEHQPPGEEPDAEYPFVLTTGRILYHYNITTAGKSKQLTEFRPEEQVMIHPDDAKRLGINNQDMIEVASRRGSVQAKAWVTTDVLPGGIWMSFHFVNAPTNQVTSGFYDKVTKTYEYKVCAVQVAKAAG</sequence>
<comment type="subcellular location">
    <subcellularLocation>
        <location evidence="2">Membrane</location>
    </subcellularLocation>
</comment>
<evidence type="ECO:0000256" key="10">
    <source>
        <dbReference type="ARBA" id="ARBA00023002"/>
    </source>
</evidence>
<dbReference type="Pfam" id="PF10588">
    <property type="entry name" value="NADH-G_4Fe-4S_3"/>
    <property type="match status" value="1"/>
</dbReference>
<dbReference type="Pfam" id="PF22117">
    <property type="entry name" value="Fer4_Nqo3"/>
    <property type="match status" value="1"/>
</dbReference>
<dbReference type="Proteomes" id="UP000320776">
    <property type="component" value="Chromosome"/>
</dbReference>
<dbReference type="RefSeq" id="WP_144351967.1">
    <property type="nucleotide sequence ID" value="NZ_CP036259.1"/>
</dbReference>
<dbReference type="FunFam" id="3.30.70.20:FF:000035">
    <property type="entry name" value="Iron hydrogenase 1"/>
    <property type="match status" value="1"/>
</dbReference>
<dbReference type="SUPFAM" id="SSF54292">
    <property type="entry name" value="2Fe-2S ferredoxin-like"/>
    <property type="match status" value="1"/>
</dbReference>
<evidence type="ECO:0000256" key="1">
    <source>
        <dbReference type="ARBA" id="ARBA00001966"/>
    </source>
</evidence>
<keyword evidence="13" id="KW-0520">NAD</keyword>
<dbReference type="SMART" id="SM00926">
    <property type="entry name" value="Molybdop_Fe4S4"/>
    <property type="match status" value="1"/>
</dbReference>
<dbReference type="CDD" id="cd02753">
    <property type="entry name" value="MopB_Formate-Dh-H"/>
    <property type="match status" value="1"/>
</dbReference>
<evidence type="ECO:0000313" key="20">
    <source>
        <dbReference type="EMBL" id="QDR82592.1"/>
    </source>
</evidence>
<dbReference type="InterPro" id="IPR006478">
    <property type="entry name" value="Formate_DH_asu"/>
</dbReference>
<keyword evidence="6" id="KW-0001">2Fe-2S</keyword>
<dbReference type="InterPro" id="IPR027467">
    <property type="entry name" value="MopterinOxRdtase_cofactor_BS"/>
</dbReference>
<comment type="cofactor">
    <cofactor evidence="15">
        <name>[2Fe-2S] cluster</name>
        <dbReference type="ChEBI" id="CHEBI:190135"/>
    </cofactor>
</comment>
<dbReference type="GO" id="GO:0051539">
    <property type="term" value="F:4 iron, 4 sulfur cluster binding"/>
    <property type="evidence" value="ECO:0007669"/>
    <property type="project" value="UniProtKB-KW"/>
</dbReference>
<dbReference type="PANTHER" id="PTHR43105">
    <property type="entry name" value="RESPIRATORY NITRATE REDUCTASE"/>
    <property type="match status" value="1"/>
</dbReference>
<keyword evidence="14" id="KW-0472">Membrane</keyword>
<dbReference type="Gene3D" id="2.20.25.90">
    <property type="entry name" value="ADC-like domains"/>
    <property type="match status" value="1"/>
</dbReference>
<accession>A0A517DZ15</accession>
<evidence type="ECO:0000256" key="8">
    <source>
        <dbReference type="ARBA" id="ARBA00022737"/>
    </source>
</evidence>
<dbReference type="InterPro" id="IPR017900">
    <property type="entry name" value="4Fe4S_Fe_S_CS"/>
</dbReference>
<dbReference type="Gene3D" id="3.40.228.10">
    <property type="entry name" value="Dimethylsulfoxide Reductase, domain 2"/>
    <property type="match status" value="1"/>
</dbReference>
<dbReference type="InterPro" id="IPR017896">
    <property type="entry name" value="4Fe4S_Fe-S-bd"/>
</dbReference>
<dbReference type="Pfam" id="PF13510">
    <property type="entry name" value="Fer2_4"/>
    <property type="match status" value="1"/>
</dbReference>
<dbReference type="Gene3D" id="3.40.50.740">
    <property type="match status" value="1"/>
</dbReference>
<proteinExistence type="inferred from homology"/>
<dbReference type="NCBIfam" id="TIGR01591">
    <property type="entry name" value="Fdh-alpha"/>
    <property type="match status" value="1"/>
</dbReference>
<feature type="domain" description="4Fe-4S Mo/W bis-MGD-type" evidence="18">
    <location>
        <begin position="218"/>
        <end position="274"/>
    </location>
</feature>
<evidence type="ECO:0000256" key="12">
    <source>
        <dbReference type="ARBA" id="ARBA00023014"/>
    </source>
</evidence>
<dbReference type="GO" id="GO:0015942">
    <property type="term" value="P:formate metabolic process"/>
    <property type="evidence" value="ECO:0007669"/>
    <property type="project" value="InterPro"/>
</dbReference>
<comment type="cofactor">
    <cofactor evidence="1">
        <name>[4Fe-4S] cluster</name>
        <dbReference type="ChEBI" id="CHEBI:49883"/>
    </cofactor>
</comment>
<evidence type="ECO:0000256" key="14">
    <source>
        <dbReference type="ARBA" id="ARBA00023136"/>
    </source>
</evidence>
<dbReference type="EMBL" id="CP036259">
    <property type="protein sequence ID" value="QDR82592.1"/>
    <property type="molecule type" value="Genomic_DNA"/>
</dbReference>
<dbReference type="PROSITE" id="PS00551">
    <property type="entry name" value="MOLYBDOPTERIN_PROK_1"/>
    <property type="match status" value="1"/>
</dbReference>
<keyword evidence="21" id="KW-1185">Reference proteome</keyword>
<dbReference type="InterPro" id="IPR019574">
    <property type="entry name" value="NADH_UbQ_OxRdtase_Gsu_4Fe4S-bd"/>
</dbReference>
<dbReference type="PROSITE" id="PS51669">
    <property type="entry name" value="4FE4S_MOW_BIS_MGD"/>
    <property type="match status" value="1"/>
</dbReference>
<evidence type="ECO:0000256" key="7">
    <source>
        <dbReference type="ARBA" id="ARBA00022723"/>
    </source>
</evidence>
<dbReference type="GO" id="GO:0051537">
    <property type="term" value="F:2 iron, 2 sulfur cluster binding"/>
    <property type="evidence" value="ECO:0007669"/>
    <property type="project" value="UniProtKB-KW"/>
</dbReference>
<keyword evidence="9" id="KW-1278">Translocase</keyword>
<comment type="similarity">
    <text evidence="4">In the C-terminal section; belongs to the prokaryotic molybdopterin-containing oxidoreductase family.</text>
</comment>
<dbReference type="InterPro" id="IPR050123">
    <property type="entry name" value="Prok_molybdopt-oxidoreductase"/>
</dbReference>
<dbReference type="SUPFAM" id="SSF54862">
    <property type="entry name" value="4Fe-4S ferredoxins"/>
    <property type="match status" value="1"/>
</dbReference>
<dbReference type="Gene3D" id="2.40.40.20">
    <property type="match status" value="1"/>
</dbReference>
<dbReference type="InterPro" id="IPR006656">
    <property type="entry name" value="Mopterin_OxRdtase"/>
</dbReference>
<evidence type="ECO:0000259" key="17">
    <source>
        <dbReference type="PROSITE" id="PS51379"/>
    </source>
</evidence>
<dbReference type="Gene3D" id="3.10.20.740">
    <property type="match status" value="1"/>
</dbReference>
<dbReference type="CDD" id="cd00207">
    <property type="entry name" value="fer2"/>
    <property type="match status" value="1"/>
</dbReference>
<dbReference type="Gene3D" id="3.30.70.20">
    <property type="match status" value="1"/>
</dbReference>
<dbReference type="PIRSF" id="PIRSF036643">
    <property type="entry name" value="FDH_alpha"/>
    <property type="match status" value="1"/>
</dbReference>
<feature type="domain" description="2Fe-2S ferredoxin-type" evidence="16">
    <location>
        <begin position="2"/>
        <end position="80"/>
    </location>
</feature>
<dbReference type="InterPro" id="IPR006963">
    <property type="entry name" value="Mopterin_OxRdtase_4Fe-4S_dom"/>
</dbReference>
<dbReference type="PROSITE" id="PS00932">
    <property type="entry name" value="MOLYBDOPTERIN_PROK_3"/>
    <property type="match status" value="1"/>
</dbReference>
<dbReference type="SMART" id="SM00929">
    <property type="entry name" value="NADH-G_4Fe-4S_3"/>
    <property type="match status" value="1"/>
</dbReference>
<dbReference type="Pfam" id="PF00384">
    <property type="entry name" value="Molybdopterin"/>
    <property type="match status" value="1"/>
</dbReference>
<dbReference type="InterPro" id="IPR041924">
    <property type="entry name" value="Formate_Dh-H_N"/>
</dbReference>
<feature type="domain" description="4Fe-4S ferredoxin-type" evidence="17">
    <location>
        <begin position="139"/>
        <end position="169"/>
    </location>
</feature>
<keyword evidence="10 20" id="KW-0560">Oxidoreductase</keyword>
<feature type="domain" description="4Fe-4S ferredoxin-type" evidence="17">
    <location>
        <begin position="183"/>
        <end position="211"/>
    </location>
</feature>
<dbReference type="PROSITE" id="PS51085">
    <property type="entry name" value="2FE2S_FER_2"/>
    <property type="match status" value="1"/>
</dbReference>